<dbReference type="PANTHER" id="PTHR43739">
    <property type="entry name" value="XYLOGLUCANASE (EUROFUNG)"/>
    <property type="match status" value="1"/>
</dbReference>
<dbReference type="AlphaFoldDB" id="W4KR33"/>
<dbReference type="Gene3D" id="2.130.10.10">
    <property type="entry name" value="YVTN repeat-like/Quinoprotein amine dehydrogenase"/>
    <property type="match status" value="2"/>
</dbReference>
<reference evidence="11 12" key="1">
    <citation type="journal article" date="2012" name="New Phytol.">
        <title>Insight into trade-off between wood decay and parasitism from the genome of a fungal forest pathogen.</title>
        <authorList>
            <person name="Olson A."/>
            <person name="Aerts A."/>
            <person name="Asiegbu F."/>
            <person name="Belbahri L."/>
            <person name="Bouzid O."/>
            <person name="Broberg A."/>
            <person name="Canback B."/>
            <person name="Coutinho P.M."/>
            <person name="Cullen D."/>
            <person name="Dalman K."/>
            <person name="Deflorio G."/>
            <person name="van Diepen L.T."/>
            <person name="Dunand C."/>
            <person name="Duplessis S."/>
            <person name="Durling M."/>
            <person name="Gonthier P."/>
            <person name="Grimwood J."/>
            <person name="Fossdal C.G."/>
            <person name="Hansson D."/>
            <person name="Henrissat B."/>
            <person name="Hietala A."/>
            <person name="Himmelstrand K."/>
            <person name="Hoffmeister D."/>
            <person name="Hogberg N."/>
            <person name="James T.Y."/>
            <person name="Karlsson M."/>
            <person name="Kohler A."/>
            <person name="Kues U."/>
            <person name="Lee Y.H."/>
            <person name="Lin Y.C."/>
            <person name="Lind M."/>
            <person name="Lindquist E."/>
            <person name="Lombard V."/>
            <person name="Lucas S."/>
            <person name="Lunden K."/>
            <person name="Morin E."/>
            <person name="Murat C."/>
            <person name="Park J."/>
            <person name="Raffaello T."/>
            <person name="Rouze P."/>
            <person name="Salamov A."/>
            <person name="Schmutz J."/>
            <person name="Solheim H."/>
            <person name="Stahlberg J."/>
            <person name="Velez H."/>
            <person name="de Vries R.P."/>
            <person name="Wiebenga A."/>
            <person name="Woodward S."/>
            <person name="Yakovlev I."/>
            <person name="Garbelotto M."/>
            <person name="Martin F."/>
            <person name="Grigoriev I.V."/>
            <person name="Stenlid J."/>
        </authorList>
    </citation>
    <scope>NUCLEOTIDE SEQUENCE [LARGE SCALE GENOMIC DNA]</scope>
    <source>
        <strain evidence="11 12">TC 32-1</strain>
    </source>
</reference>
<evidence type="ECO:0000256" key="2">
    <source>
        <dbReference type="ARBA" id="ARBA00022801"/>
    </source>
</evidence>
<keyword evidence="3" id="KW-0136">Cellulose degradation</keyword>
<dbReference type="eggNOG" id="ENOG502QR03">
    <property type="taxonomic scope" value="Eukaryota"/>
</dbReference>
<dbReference type="InterPro" id="IPR035971">
    <property type="entry name" value="CBD_sf"/>
</dbReference>
<dbReference type="FunFam" id="2.130.10.10:FF:000534">
    <property type="entry name" value="Xyloglucanase Xgh74A"/>
    <property type="match status" value="1"/>
</dbReference>
<dbReference type="GO" id="GO:0030245">
    <property type="term" value="P:cellulose catabolic process"/>
    <property type="evidence" value="ECO:0007669"/>
    <property type="project" value="UniProtKB-KW"/>
</dbReference>
<keyword evidence="1 9" id="KW-0732">Signal</keyword>
<dbReference type="Pfam" id="PF00734">
    <property type="entry name" value="CBM_1"/>
    <property type="match status" value="1"/>
</dbReference>
<accession>W4KR33</accession>
<dbReference type="Proteomes" id="UP000030671">
    <property type="component" value="Unassembled WGS sequence"/>
</dbReference>
<dbReference type="SUPFAM" id="SSF110296">
    <property type="entry name" value="Oligoxyloglucan reducing end-specific cellobiohydrolase"/>
    <property type="match status" value="2"/>
</dbReference>
<dbReference type="InParanoid" id="W4KR33"/>
<dbReference type="PANTHER" id="PTHR43739:SF2">
    <property type="entry name" value="OLIGOXYLOGLUCAN-REDUCING END-SPECIFIC XYLOGLUCANASE-RELATED"/>
    <property type="match status" value="1"/>
</dbReference>
<dbReference type="GeneID" id="20673131"/>
<feature type="chain" id="PRO_5004844396" description="CBM1 domain-containing protein" evidence="9">
    <location>
        <begin position="22"/>
        <end position="887"/>
    </location>
</feature>
<evidence type="ECO:0000256" key="5">
    <source>
        <dbReference type="ARBA" id="ARBA00023295"/>
    </source>
</evidence>
<dbReference type="InterPro" id="IPR002860">
    <property type="entry name" value="BNR_rpt"/>
</dbReference>
<keyword evidence="4" id="KW-0119">Carbohydrate metabolism</keyword>
<keyword evidence="12" id="KW-1185">Reference proteome</keyword>
<evidence type="ECO:0000256" key="8">
    <source>
        <dbReference type="SAM" id="MobiDB-lite"/>
    </source>
</evidence>
<dbReference type="EMBL" id="KI925454">
    <property type="protein sequence ID" value="ETW87855.1"/>
    <property type="molecule type" value="Genomic_DNA"/>
</dbReference>
<dbReference type="SMART" id="SM00236">
    <property type="entry name" value="fCBD"/>
    <property type="match status" value="1"/>
</dbReference>
<evidence type="ECO:0000256" key="7">
    <source>
        <dbReference type="ARBA" id="ARBA00037986"/>
    </source>
</evidence>
<dbReference type="Pfam" id="PF15899">
    <property type="entry name" value="BNR_6"/>
    <property type="match status" value="1"/>
</dbReference>
<dbReference type="GO" id="GO:0010411">
    <property type="term" value="P:xyloglucan metabolic process"/>
    <property type="evidence" value="ECO:0007669"/>
    <property type="project" value="TreeGrafter"/>
</dbReference>
<evidence type="ECO:0000256" key="1">
    <source>
        <dbReference type="ARBA" id="ARBA00022729"/>
    </source>
</evidence>
<feature type="signal peptide" evidence="9">
    <location>
        <begin position="1"/>
        <end position="21"/>
    </location>
</feature>
<comment type="similarity">
    <text evidence="7">Belongs to the glycosyl hydrolase 74 family.</text>
</comment>
<gene>
    <name evidence="11" type="ORF">HETIRDRAFT_413760</name>
</gene>
<evidence type="ECO:0000256" key="9">
    <source>
        <dbReference type="SAM" id="SignalP"/>
    </source>
</evidence>
<dbReference type="GO" id="GO:0030248">
    <property type="term" value="F:cellulose binding"/>
    <property type="evidence" value="ECO:0007669"/>
    <property type="project" value="InterPro"/>
</dbReference>
<dbReference type="InterPro" id="IPR015943">
    <property type="entry name" value="WD40/YVTN_repeat-like_dom_sf"/>
</dbReference>
<dbReference type="GO" id="GO:0005576">
    <property type="term" value="C:extracellular region"/>
    <property type="evidence" value="ECO:0007669"/>
    <property type="project" value="InterPro"/>
</dbReference>
<dbReference type="HOGENOM" id="CLU_004180_1_0_1"/>
<evidence type="ECO:0000259" key="10">
    <source>
        <dbReference type="PROSITE" id="PS51164"/>
    </source>
</evidence>
<proteinExistence type="inferred from homology"/>
<dbReference type="GO" id="GO:0016798">
    <property type="term" value="F:hydrolase activity, acting on glycosyl bonds"/>
    <property type="evidence" value="ECO:0007669"/>
    <property type="project" value="UniProtKB-KW"/>
</dbReference>
<dbReference type="InterPro" id="IPR000254">
    <property type="entry name" value="CBD"/>
</dbReference>
<dbReference type="STRING" id="747525.W4KR33"/>
<dbReference type="SUPFAM" id="SSF57180">
    <property type="entry name" value="Cellulose-binding domain"/>
    <property type="match status" value="1"/>
</dbReference>
<evidence type="ECO:0000256" key="6">
    <source>
        <dbReference type="ARBA" id="ARBA00023326"/>
    </source>
</evidence>
<dbReference type="OrthoDB" id="2151161at2759"/>
<evidence type="ECO:0000313" key="12">
    <source>
        <dbReference type="Proteomes" id="UP000030671"/>
    </source>
</evidence>
<feature type="region of interest" description="Disordered" evidence="8">
    <location>
        <begin position="747"/>
        <end position="768"/>
    </location>
</feature>
<feature type="domain" description="CBM1" evidence="10">
    <location>
        <begin position="790"/>
        <end position="832"/>
    </location>
</feature>
<keyword evidence="5" id="KW-0326">Glycosidase</keyword>
<dbReference type="RefSeq" id="XP_009541712.1">
    <property type="nucleotide sequence ID" value="XM_009543417.1"/>
</dbReference>
<dbReference type="PROSITE" id="PS51164">
    <property type="entry name" value="CBM1_2"/>
    <property type="match status" value="1"/>
</dbReference>
<dbReference type="KEGG" id="hir:HETIRDRAFT_413760"/>
<evidence type="ECO:0000313" key="11">
    <source>
        <dbReference type="EMBL" id="ETW87855.1"/>
    </source>
</evidence>
<organism evidence="11 12">
    <name type="scientific">Heterobasidion irregulare (strain TC 32-1)</name>
    <dbReference type="NCBI Taxonomy" id="747525"/>
    <lineage>
        <taxon>Eukaryota</taxon>
        <taxon>Fungi</taxon>
        <taxon>Dikarya</taxon>
        <taxon>Basidiomycota</taxon>
        <taxon>Agaricomycotina</taxon>
        <taxon>Agaricomycetes</taxon>
        <taxon>Russulales</taxon>
        <taxon>Bondarzewiaceae</taxon>
        <taxon>Heterobasidion</taxon>
        <taxon>Heterobasidion annosum species complex</taxon>
    </lineage>
</organism>
<keyword evidence="2" id="KW-0378">Hydrolase</keyword>
<evidence type="ECO:0000256" key="4">
    <source>
        <dbReference type="ARBA" id="ARBA00023277"/>
    </source>
</evidence>
<protein>
    <recommendedName>
        <fullName evidence="10">CBM1 domain-containing protein</fullName>
    </recommendedName>
</protein>
<evidence type="ECO:0000256" key="3">
    <source>
        <dbReference type="ARBA" id="ARBA00023001"/>
    </source>
</evidence>
<keyword evidence="6" id="KW-0624">Polysaccharide degradation</keyword>
<name>W4KR33_HETIT</name>
<sequence>MRLFCVLSAVTVTVLPVAVNAVASQTYTWKNVKIGGGGGFVPDIVFNPNEKGLAYARTDIGGAYKLNSDDTWTPLVDFANDSTWNYWGIDALATDPVDTKRLMYTNSWDPNNGHILASQDYGKTFTAYALPFKVGGNMPGRGVGERLAVDPHSNNILFFGARSGNGLWKSSDYGATWTQVTGLPNTGTFIPDPTDTTGYNNDKIGIAFVTFDSTSGTSGSATQRIFVGSVSNGTSNVFVTTNGGSSWSAIPGQNTTFLPHKGVLSPAENSLYISYSNGAGPYDGTNGAVWKYNITSGTLADITPVTGSNLYFGFGGVAVDAQKPGTIMVAALNSWWPDGQIFRSLDGGATWKALWTWGSYPTIYKNYKYDDTLAPWLGPDYTVTTLGTLQIGWMMEGLSIDPFDSNHWLYGTGATVLGGHDLTDWDSAGNLTLKSLADGIEEESVQGLISPPTGPHLISAVGDDGGFVHNSLDVAPANSFQNPAWSTTADLDFAGNKPTNLVRIGTGDSSSGKQVALSTDSGTTWSQDYGAADNVSGGKVALSADGDTVLWRTSANGVQVSQYTNSFTAVSTLPSDAVIASDKKNNSVFYGASGSKFYLSTDGGKTFASTATLGSTASPSKIVVHPNITGDVWVSTNTGIFHSTNSGSTFTALSGVSAAWAIALGAPATLGGYPALFAAADIGGIGYFRTDDQGANWVQINDAAHGFGSASANVLTADPRIYGRVYIGTNGRGIFYGDASGSAPAPTSSIAPTSTVAPTTSASQASTSPAASSATSLSASITTTSSGPAATQTAYGQCGGQGWTGATICISGYTCTTIRNASRLEIWHLDLSRVQLLWILDKNIGLLSQVGFFRCKATCRDVRGCICLAYHRLKKPEHTPSKRVQTD</sequence>
<dbReference type="InterPro" id="IPR052025">
    <property type="entry name" value="Xyloglucanase_GH74"/>
</dbReference>